<evidence type="ECO:0000313" key="9">
    <source>
        <dbReference type="Proteomes" id="UP000222310"/>
    </source>
</evidence>
<dbReference type="EC" id="4.2.1.109" evidence="6"/>
<dbReference type="HAMAP" id="MF_01677">
    <property type="entry name" value="Salvage_MtnB"/>
    <property type="match status" value="1"/>
</dbReference>
<keyword evidence="5 6" id="KW-0456">Lyase</keyword>
<feature type="domain" description="Class II aldolase/adducin N-terminal" evidence="7">
    <location>
        <begin position="11"/>
        <end position="200"/>
    </location>
</feature>
<comment type="function">
    <text evidence="6">Catalyzes the dehydration of methylthioribulose-1-phosphate (MTRu-1-P) into 2,3-diketo-5-methylthiopentyl-1-phosphate (DK-MTP-1-P).</text>
</comment>
<keyword evidence="3 6" id="KW-0862">Zinc</keyword>
<dbReference type="PANTHER" id="PTHR10640">
    <property type="entry name" value="METHYLTHIORIBULOSE-1-PHOSPHATE DEHYDRATASE"/>
    <property type="match status" value="1"/>
</dbReference>
<sequence length="230" mass="25690">MIQQTLADPRLELIATAHDFYQQGWMVGTAGNLSVLLPDGSFWITASGRSKGELSLNDFVRIYPDGKQDSSNNLKPSAETAIHQVLYTLFPQAKACYHIHSVEANLVSRFVTGDSLPLPPLEMLKGLGIYQENPHCLIPIFTNHLQVSQIATDIQQRFTITPAQLPALLIRDHGVTVWAPSPESARNYIELVEYIFRYMVAAWGVGRWGDGGDGEMGRWGRWGRQGRQGR</sequence>
<evidence type="ECO:0000259" key="7">
    <source>
        <dbReference type="SMART" id="SM01007"/>
    </source>
</evidence>
<comment type="pathway">
    <text evidence="6">Amino-acid biosynthesis; L-methionine biosynthesis via salvage pathway; L-methionine from S-methyl-5-thio-alpha-D-ribose 1-phosphate: step 2/6.</text>
</comment>
<accession>A0A9Q6EIU1</accession>
<comment type="caution">
    <text evidence="8">The sequence shown here is derived from an EMBL/GenBank/DDBJ whole genome shotgun (WGS) entry which is preliminary data.</text>
</comment>
<feature type="binding site" evidence="6">
    <location>
        <position position="98"/>
    </location>
    <ligand>
        <name>Zn(2+)</name>
        <dbReference type="ChEBI" id="CHEBI:29105"/>
    </ligand>
</feature>
<dbReference type="NCBIfam" id="TIGR03328">
    <property type="entry name" value="salvage_mtnB"/>
    <property type="match status" value="1"/>
</dbReference>
<dbReference type="SUPFAM" id="SSF53639">
    <property type="entry name" value="AraD/HMP-PK domain-like"/>
    <property type="match status" value="1"/>
</dbReference>
<dbReference type="GO" id="GO:0008270">
    <property type="term" value="F:zinc ion binding"/>
    <property type="evidence" value="ECO:0007669"/>
    <property type="project" value="UniProtKB-UniRule"/>
</dbReference>
<organism evidence="8 9">
    <name type="scientific">Nostoc linckia z8</name>
    <dbReference type="NCBI Taxonomy" id="1628746"/>
    <lineage>
        <taxon>Bacteria</taxon>
        <taxon>Bacillati</taxon>
        <taxon>Cyanobacteriota</taxon>
        <taxon>Cyanophyceae</taxon>
        <taxon>Nostocales</taxon>
        <taxon>Nostocaceae</taxon>
        <taxon>Nostoc</taxon>
    </lineage>
</organism>
<keyword evidence="2 6" id="KW-0479">Metal-binding</keyword>
<dbReference type="GO" id="GO:0005737">
    <property type="term" value="C:cytoplasm"/>
    <property type="evidence" value="ECO:0007669"/>
    <property type="project" value="UniProtKB-UniRule"/>
</dbReference>
<name>A0A9Q6EIU1_NOSLI</name>
<evidence type="ECO:0000256" key="3">
    <source>
        <dbReference type="ARBA" id="ARBA00022833"/>
    </source>
</evidence>
<reference evidence="8 9" key="1">
    <citation type="submission" date="2015-02" db="EMBL/GenBank/DDBJ databases">
        <title>Nostoc linckia genome annotation.</title>
        <authorList>
            <person name="Zhou Z."/>
        </authorList>
    </citation>
    <scope>NUCLEOTIDE SEQUENCE [LARGE SCALE GENOMIC DNA]</scope>
    <source>
        <strain evidence="9">z8</strain>
    </source>
</reference>
<dbReference type="AlphaFoldDB" id="A0A9Q6EIU1"/>
<protein>
    <recommendedName>
        <fullName evidence="6">Methylthioribulose-1-phosphate dehydratase</fullName>
        <shortName evidence="6">MTRu-1-P dehydratase</shortName>
        <ecNumber evidence="6">4.2.1.109</ecNumber>
    </recommendedName>
</protein>
<evidence type="ECO:0000256" key="4">
    <source>
        <dbReference type="ARBA" id="ARBA00023167"/>
    </source>
</evidence>
<dbReference type="SMART" id="SM01007">
    <property type="entry name" value="Aldolase_II"/>
    <property type="match status" value="1"/>
</dbReference>
<comment type="catalytic activity">
    <reaction evidence="6">
        <text>5-(methylsulfanyl)-D-ribulose 1-phosphate = 5-methylsulfanyl-2,3-dioxopentyl phosphate + H2O</text>
        <dbReference type="Rhea" id="RHEA:15549"/>
        <dbReference type="ChEBI" id="CHEBI:15377"/>
        <dbReference type="ChEBI" id="CHEBI:58548"/>
        <dbReference type="ChEBI" id="CHEBI:58828"/>
        <dbReference type="EC" id="4.2.1.109"/>
    </reaction>
</comment>
<comment type="similarity">
    <text evidence="6">Belongs to the aldolase class II family. MtnB subfamily.</text>
</comment>
<evidence type="ECO:0000256" key="2">
    <source>
        <dbReference type="ARBA" id="ARBA00022723"/>
    </source>
</evidence>
<comment type="cofactor">
    <cofactor evidence="6">
        <name>Zn(2+)</name>
        <dbReference type="ChEBI" id="CHEBI:29105"/>
    </cofactor>
    <text evidence="6">Binds 1 zinc ion per subunit.</text>
</comment>
<gene>
    <name evidence="6" type="primary">mtnB</name>
    <name evidence="8" type="ORF">VF08_28555</name>
</gene>
<dbReference type="Proteomes" id="UP000222310">
    <property type="component" value="Unassembled WGS sequence"/>
</dbReference>
<keyword evidence="4 6" id="KW-0486">Methionine biosynthesis</keyword>
<dbReference type="EMBL" id="LAHD01000113">
    <property type="protein sequence ID" value="PHJ97526.1"/>
    <property type="molecule type" value="Genomic_DNA"/>
</dbReference>
<evidence type="ECO:0000256" key="5">
    <source>
        <dbReference type="ARBA" id="ARBA00023239"/>
    </source>
</evidence>
<proteinExistence type="inferred from homology"/>
<dbReference type="InterPro" id="IPR001303">
    <property type="entry name" value="Aldolase_II/adducin_N"/>
</dbReference>
<dbReference type="Gene3D" id="3.40.225.10">
    <property type="entry name" value="Class II aldolase/adducin N-terminal domain"/>
    <property type="match status" value="1"/>
</dbReference>
<dbReference type="PANTHER" id="PTHR10640:SF7">
    <property type="entry name" value="METHYLTHIORIBULOSE-1-PHOSPHATE DEHYDRATASE"/>
    <property type="match status" value="1"/>
</dbReference>
<dbReference type="InterPro" id="IPR017714">
    <property type="entry name" value="MethylthioRu-1-P_deHdtase_MtnB"/>
</dbReference>
<dbReference type="RefSeq" id="WP_099076404.1">
    <property type="nucleotide sequence ID" value="NZ_LAHD01000113.1"/>
</dbReference>
<evidence type="ECO:0000256" key="1">
    <source>
        <dbReference type="ARBA" id="ARBA00022605"/>
    </source>
</evidence>
<dbReference type="InterPro" id="IPR036409">
    <property type="entry name" value="Aldolase_II/adducin_N_sf"/>
</dbReference>
<dbReference type="GO" id="GO:0019509">
    <property type="term" value="P:L-methionine salvage from methylthioadenosine"/>
    <property type="evidence" value="ECO:0007669"/>
    <property type="project" value="UniProtKB-UniRule"/>
</dbReference>
<dbReference type="Pfam" id="PF00596">
    <property type="entry name" value="Aldolase_II"/>
    <property type="match status" value="1"/>
</dbReference>
<evidence type="ECO:0000313" key="8">
    <source>
        <dbReference type="EMBL" id="PHJ97526.1"/>
    </source>
</evidence>
<dbReference type="GO" id="GO:0046570">
    <property type="term" value="F:methylthioribulose 1-phosphate dehydratase activity"/>
    <property type="evidence" value="ECO:0007669"/>
    <property type="project" value="UniProtKB-UniRule"/>
</dbReference>
<evidence type="ECO:0000256" key="6">
    <source>
        <dbReference type="HAMAP-Rule" id="MF_01677"/>
    </source>
</evidence>
<keyword evidence="1 6" id="KW-0028">Amino-acid biosynthesis</keyword>
<feature type="binding site" evidence="6">
    <location>
        <position position="100"/>
    </location>
    <ligand>
        <name>Zn(2+)</name>
        <dbReference type="ChEBI" id="CHEBI:29105"/>
    </ligand>
</feature>